<dbReference type="OrthoDB" id="9773461at2"/>
<dbReference type="RefSeq" id="WP_006501661.1">
    <property type="nucleotide sequence ID" value="NZ_BAGZ01000003.1"/>
</dbReference>
<comment type="caution">
    <text evidence="2">The sequence shown here is derived from an EMBL/GenBank/DDBJ whole genome shotgun (WGS) entry which is preliminary data.</text>
</comment>
<evidence type="ECO:0000313" key="3">
    <source>
        <dbReference type="Proteomes" id="UP000008495"/>
    </source>
</evidence>
<evidence type="ECO:0000256" key="1">
    <source>
        <dbReference type="ARBA" id="ARBA00023002"/>
    </source>
</evidence>
<proteinExistence type="predicted"/>
<name>K6VNF3_9MICO</name>
<gene>
    <name evidence="2" type="ORF">AUCHE_03_01270</name>
</gene>
<dbReference type="GO" id="GO:0016491">
    <property type="term" value="F:oxidoreductase activity"/>
    <property type="evidence" value="ECO:0007669"/>
    <property type="project" value="UniProtKB-KW"/>
</dbReference>
<protein>
    <submittedName>
        <fullName evidence="2">Putative proline dehydrogenase</fullName>
    </submittedName>
</protein>
<keyword evidence="3" id="KW-1185">Reference proteome</keyword>
<organism evidence="2 3">
    <name type="scientific">Austwickia chelonae NBRC 105200</name>
    <dbReference type="NCBI Taxonomy" id="1184607"/>
    <lineage>
        <taxon>Bacteria</taxon>
        <taxon>Bacillati</taxon>
        <taxon>Actinomycetota</taxon>
        <taxon>Actinomycetes</taxon>
        <taxon>Micrococcales</taxon>
        <taxon>Dermatophilaceae</taxon>
        <taxon>Austwickia</taxon>
    </lineage>
</organism>
<dbReference type="STRING" id="100225.SAMN05421595_2046"/>
<dbReference type="EMBL" id="BAGZ01000003">
    <property type="protein sequence ID" value="GAB76910.1"/>
    <property type="molecule type" value="Genomic_DNA"/>
</dbReference>
<reference evidence="2 3" key="1">
    <citation type="submission" date="2012-08" db="EMBL/GenBank/DDBJ databases">
        <title>Whole genome shotgun sequence of Austwickia chelonae NBRC 105200.</title>
        <authorList>
            <person name="Yoshida I."/>
            <person name="Hosoyama A."/>
            <person name="Tsuchikane K."/>
            <person name="Katsumata H."/>
            <person name="Ando Y."/>
            <person name="Ohji S."/>
            <person name="Hamada M."/>
            <person name="Tamura T."/>
            <person name="Yamazoe A."/>
            <person name="Yamazaki S."/>
            <person name="Fujita N."/>
        </authorList>
    </citation>
    <scope>NUCLEOTIDE SEQUENCE [LARGE SCALE GENOMIC DNA]</scope>
    <source>
        <strain evidence="2 3">NBRC 105200</strain>
    </source>
</reference>
<accession>K6VNF3</accession>
<sequence>MPAAKAVLSASLRRVAREGRLRRFVEAPTMGHEIVNRYVAGESLGSAVDAAAELTFKRRYVCLTSLHSEIDSEERAKYNAKRYRKLLRRLGAAGLTSGGRCEVSFQPAALGMELGSDGAALALGHARRICRDAANVGALVTVETHHPETVDLTLEMVADLREDFPGIGVSLQAALRRTESDVREQAGQRVRLWKGPAGSGSDRFRHAAEVDRAFVRGLKVLMAQPGTPVVATQDVRLIDIADALARYLDRPRDQYEYQIRYGVRPETQAIIGDRGDRCRVYVPFGEDWYAYLISRVADDPTNVGDLLKATFAR</sequence>
<dbReference type="Proteomes" id="UP000008495">
    <property type="component" value="Unassembled WGS sequence"/>
</dbReference>
<dbReference type="InterPro" id="IPR029041">
    <property type="entry name" value="FAD-linked_oxidoreductase-like"/>
</dbReference>
<dbReference type="AlphaFoldDB" id="K6VNF3"/>
<evidence type="ECO:0000313" key="2">
    <source>
        <dbReference type="EMBL" id="GAB76910.1"/>
    </source>
</evidence>
<keyword evidence="1" id="KW-0560">Oxidoreductase</keyword>
<dbReference type="Gene3D" id="3.20.20.220">
    <property type="match status" value="1"/>
</dbReference>
<dbReference type="eggNOG" id="COG0506">
    <property type="taxonomic scope" value="Bacteria"/>
</dbReference>
<dbReference type="SUPFAM" id="SSF51730">
    <property type="entry name" value="FAD-linked oxidoreductase"/>
    <property type="match status" value="1"/>
</dbReference>